<evidence type="ECO:0000313" key="3">
    <source>
        <dbReference type="Proteomes" id="UP000823891"/>
    </source>
</evidence>
<keyword evidence="1" id="KW-0812">Transmembrane</keyword>
<gene>
    <name evidence="2" type="ORF">H9761_09355</name>
</gene>
<evidence type="ECO:0000256" key="1">
    <source>
        <dbReference type="SAM" id="Phobius"/>
    </source>
</evidence>
<protein>
    <submittedName>
        <fullName evidence="2">Uncharacterized protein</fullName>
    </submittedName>
</protein>
<keyword evidence="1" id="KW-1133">Transmembrane helix</keyword>
<accession>A0A9D2NEX5</accession>
<dbReference type="Proteomes" id="UP000823891">
    <property type="component" value="Unassembled WGS sequence"/>
</dbReference>
<organism evidence="2 3">
    <name type="scientific">Candidatus Eisenbergiella merdavium</name>
    <dbReference type="NCBI Taxonomy" id="2838551"/>
    <lineage>
        <taxon>Bacteria</taxon>
        <taxon>Bacillati</taxon>
        <taxon>Bacillota</taxon>
        <taxon>Clostridia</taxon>
        <taxon>Lachnospirales</taxon>
        <taxon>Lachnospiraceae</taxon>
        <taxon>Eisenbergiella</taxon>
    </lineage>
</organism>
<dbReference type="AlphaFoldDB" id="A0A9D2NEX5"/>
<feature type="transmembrane region" description="Helical" evidence="1">
    <location>
        <begin position="30"/>
        <end position="47"/>
    </location>
</feature>
<proteinExistence type="predicted"/>
<reference evidence="2" key="2">
    <citation type="submission" date="2021-04" db="EMBL/GenBank/DDBJ databases">
        <authorList>
            <person name="Gilroy R."/>
        </authorList>
    </citation>
    <scope>NUCLEOTIDE SEQUENCE</scope>
    <source>
        <strain evidence="2">USAMLcec2-132</strain>
    </source>
</reference>
<feature type="transmembrane region" description="Helical" evidence="1">
    <location>
        <begin position="53"/>
        <end position="78"/>
    </location>
</feature>
<comment type="caution">
    <text evidence="2">The sequence shown here is derived from an EMBL/GenBank/DDBJ whole genome shotgun (WGS) entry which is preliminary data.</text>
</comment>
<keyword evidence="1" id="KW-0472">Membrane</keyword>
<dbReference type="EMBL" id="DWWS01000032">
    <property type="protein sequence ID" value="HJC23898.1"/>
    <property type="molecule type" value="Genomic_DNA"/>
</dbReference>
<name>A0A9D2NEX5_9FIRM</name>
<reference evidence="2" key="1">
    <citation type="journal article" date="2021" name="PeerJ">
        <title>Extensive microbial diversity within the chicken gut microbiome revealed by metagenomics and culture.</title>
        <authorList>
            <person name="Gilroy R."/>
            <person name="Ravi A."/>
            <person name="Getino M."/>
            <person name="Pursley I."/>
            <person name="Horton D.L."/>
            <person name="Alikhan N.F."/>
            <person name="Baker D."/>
            <person name="Gharbi K."/>
            <person name="Hall N."/>
            <person name="Watson M."/>
            <person name="Adriaenssens E.M."/>
            <person name="Foster-Nyarko E."/>
            <person name="Jarju S."/>
            <person name="Secka A."/>
            <person name="Antonio M."/>
            <person name="Oren A."/>
            <person name="Chaudhuri R.R."/>
            <person name="La Ragione R."/>
            <person name="Hildebrand F."/>
            <person name="Pallen M.J."/>
        </authorList>
    </citation>
    <scope>NUCLEOTIDE SEQUENCE</scope>
    <source>
        <strain evidence="2">USAMLcec2-132</strain>
    </source>
</reference>
<evidence type="ECO:0000313" key="2">
    <source>
        <dbReference type="EMBL" id="HJC23898.1"/>
    </source>
</evidence>
<sequence length="193" mass="21575">MKDQKKKQKVKKGEYGYLAHQRKLEIAKTAVLFCLSLAVYLSGYITTGTNKNLLTIVAVLGCLPASRSAVGMIMFLRAKGCSEEMHRRILPHAKGLPQLYDVVLTSYDATFELVHMVFCGNSLIGLTVDPKCRTDACEKHLKEMLAKDAIRDVHVKIFQDTPKYLNRLDQLRELSGEDTQTGAVFSLVRAISI</sequence>